<dbReference type="PANTHER" id="PTHR10266">
    <property type="entry name" value="CYTOCHROME C1"/>
    <property type="match status" value="1"/>
</dbReference>
<evidence type="ECO:0000313" key="12">
    <source>
        <dbReference type="EMBL" id="MFA9950597.1"/>
    </source>
</evidence>
<feature type="chain" id="PRO_5045415360" evidence="10">
    <location>
        <begin position="37"/>
        <end position="284"/>
    </location>
</feature>
<dbReference type="InterPro" id="IPR002326">
    <property type="entry name" value="Cyt_c1"/>
</dbReference>
<dbReference type="Gene3D" id="1.10.760.10">
    <property type="entry name" value="Cytochrome c-like domain"/>
    <property type="match status" value="1"/>
</dbReference>
<comment type="caution">
    <text evidence="12">The sequence shown here is derived from an EMBL/GenBank/DDBJ whole genome shotgun (WGS) entry which is preliminary data.</text>
</comment>
<keyword evidence="4 8" id="KW-0479">Metal-binding</keyword>
<protein>
    <submittedName>
        <fullName evidence="12">Cytochrome c1</fullName>
    </submittedName>
</protein>
<reference evidence="13" key="1">
    <citation type="submission" date="2024-06" db="EMBL/GenBank/DDBJ databases">
        <title>Radixoralia hellwigii gen. nov., sp nov., isolated from a root canal in the human oral cavity.</title>
        <authorList>
            <person name="Bartsch S."/>
            <person name="Wittmer A."/>
            <person name="Schulz A.-K."/>
            <person name="Neumann-Schaal M."/>
            <person name="Wolf J."/>
            <person name="Gronow S."/>
            <person name="Tennert C."/>
            <person name="Haecker G."/>
            <person name="Cieplik F."/>
            <person name="Al-Ahmad A."/>
        </authorList>
    </citation>
    <scope>NUCLEOTIDE SEQUENCE [LARGE SCALE GENOMIC DNA]</scope>
    <source>
        <strain evidence="13">Wk13</strain>
    </source>
</reference>
<dbReference type="InterPro" id="IPR036909">
    <property type="entry name" value="Cyt_c-like_dom_sf"/>
</dbReference>
<keyword evidence="6 8" id="KW-0408">Iron</keyword>
<dbReference type="SUPFAM" id="SSF46626">
    <property type="entry name" value="Cytochrome c"/>
    <property type="match status" value="1"/>
</dbReference>
<keyword evidence="3 9" id="KW-0812">Transmembrane</keyword>
<comment type="subcellular location">
    <subcellularLocation>
        <location evidence="1">Membrane</location>
    </subcellularLocation>
</comment>
<keyword evidence="7 9" id="KW-0472">Membrane</keyword>
<proteinExistence type="predicted"/>
<keyword evidence="13" id="KW-1185">Reference proteome</keyword>
<evidence type="ECO:0000256" key="5">
    <source>
        <dbReference type="ARBA" id="ARBA00022989"/>
    </source>
</evidence>
<evidence type="ECO:0000256" key="3">
    <source>
        <dbReference type="ARBA" id="ARBA00022692"/>
    </source>
</evidence>
<evidence type="ECO:0000256" key="7">
    <source>
        <dbReference type="ARBA" id="ARBA00023136"/>
    </source>
</evidence>
<evidence type="ECO:0000256" key="10">
    <source>
        <dbReference type="SAM" id="SignalP"/>
    </source>
</evidence>
<sequence>MTAQIRRAFRRTFPRTWLTLAGFVVWLATATMYATAAPTGDIPPRQTWSFSGLNGAYDKAQLRRGLQIYEQKCRACHSMKHLDFRALTRPGGPELTLKEAQEIAASYEFSTVSDDGEPAKRAGRLSDHFISPYANPEQAKYLNLGVAPPDLTYMTLARSYDRSFTQFVRDLFIPYAEQGSDYVYAILTGYDDQDPALTTNRYAPGGKLNMAKPLFDDEFEYPKNAAGEPEAPQTEAQYAKDVTAFLTWAADPDRAARQRTGWYVLGYLTVFLGLLLATMHYRRK</sequence>
<evidence type="ECO:0000256" key="9">
    <source>
        <dbReference type="SAM" id="Phobius"/>
    </source>
</evidence>
<dbReference type="InterPro" id="IPR009056">
    <property type="entry name" value="Cyt_c-like_dom"/>
</dbReference>
<name>A0ABV4UHH9_9RHOO</name>
<dbReference type="PANTHER" id="PTHR10266:SF3">
    <property type="entry name" value="CYTOCHROME C1, HEME PROTEIN, MITOCHONDRIAL"/>
    <property type="match status" value="1"/>
</dbReference>
<gene>
    <name evidence="12" type="ORF">ABCS64_09770</name>
</gene>
<evidence type="ECO:0000313" key="13">
    <source>
        <dbReference type="Proteomes" id="UP001574673"/>
    </source>
</evidence>
<accession>A0ABV4UHH9</accession>
<evidence type="ECO:0000256" key="6">
    <source>
        <dbReference type="ARBA" id="ARBA00023004"/>
    </source>
</evidence>
<keyword evidence="2 8" id="KW-0349">Heme</keyword>
<evidence type="ECO:0000259" key="11">
    <source>
        <dbReference type="PROSITE" id="PS51007"/>
    </source>
</evidence>
<feature type="signal peptide" evidence="10">
    <location>
        <begin position="1"/>
        <end position="36"/>
    </location>
</feature>
<feature type="transmembrane region" description="Helical" evidence="9">
    <location>
        <begin position="262"/>
        <end position="281"/>
    </location>
</feature>
<dbReference type="Proteomes" id="UP001574673">
    <property type="component" value="Unassembled WGS sequence"/>
</dbReference>
<evidence type="ECO:0000256" key="8">
    <source>
        <dbReference type="PROSITE-ProRule" id="PRU00433"/>
    </source>
</evidence>
<keyword evidence="5 9" id="KW-1133">Transmembrane helix</keyword>
<feature type="domain" description="Cytochrome c" evidence="11">
    <location>
        <begin position="60"/>
        <end position="250"/>
    </location>
</feature>
<dbReference type="RefSeq" id="WP_418891642.1">
    <property type="nucleotide sequence ID" value="NZ_JBEUWX010000002.1"/>
</dbReference>
<evidence type="ECO:0000256" key="1">
    <source>
        <dbReference type="ARBA" id="ARBA00004370"/>
    </source>
</evidence>
<dbReference type="PRINTS" id="PR00603">
    <property type="entry name" value="CYTOCHROMEC1"/>
</dbReference>
<keyword evidence="10" id="KW-0732">Signal</keyword>
<evidence type="ECO:0000256" key="2">
    <source>
        <dbReference type="ARBA" id="ARBA00022617"/>
    </source>
</evidence>
<dbReference type="Pfam" id="PF02167">
    <property type="entry name" value="Cytochrom_C1"/>
    <property type="match status" value="1"/>
</dbReference>
<dbReference type="EMBL" id="JBEUWX010000002">
    <property type="protein sequence ID" value="MFA9950597.1"/>
    <property type="molecule type" value="Genomic_DNA"/>
</dbReference>
<organism evidence="12 13">
    <name type="scientific">Dentiradicibacter hellwigii</name>
    <dbReference type="NCBI Taxonomy" id="3149053"/>
    <lineage>
        <taxon>Bacteria</taxon>
        <taxon>Pseudomonadati</taxon>
        <taxon>Pseudomonadota</taxon>
        <taxon>Betaproteobacteria</taxon>
        <taxon>Rhodocyclales</taxon>
        <taxon>Rhodocyclaceae</taxon>
        <taxon>Dentiradicibacter</taxon>
    </lineage>
</organism>
<evidence type="ECO:0000256" key="4">
    <source>
        <dbReference type="ARBA" id="ARBA00022723"/>
    </source>
</evidence>
<dbReference type="PROSITE" id="PS51007">
    <property type="entry name" value="CYTC"/>
    <property type="match status" value="1"/>
</dbReference>